<organism evidence="1">
    <name type="scientific">Arundo donax</name>
    <name type="common">Giant reed</name>
    <name type="synonym">Donax arundinaceus</name>
    <dbReference type="NCBI Taxonomy" id="35708"/>
    <lineage>
        <taxon>Eukaryota</taxon>
        <taxon>Viridiplantae</taxon>
        <taxon>Streptophyta</taxon>
        <taxon>Embryophyta</taxon>
        <taxon>Tracheophyta</taxon>
        <taxon>Spermatophyta</taxon>
        <taxon>Magnoliopsida</taxon>
        <taxon>Liliopsida</taxon>
        <taxon>Poales</taxon>
        <taxon>Poaceae</taxon>
        <taxon>PACMAD clade</taxon>
        <taxon>Arundinoideae</taxon>
        <taxon>Arundineae</taxon>
        <taxon>Arundo</taxon>
    </lineage>
</organism>
<reference evidence="1" key="1">
    <citation type="submission" date="2014-09" db="EMBL/GenBank/DDBJ databases">
        <authorList>
            <person name="Magalhaes I.L.F."/>
            <person name="Oliveira U."/>
            <person name="Santos F.R."/>
            <person name="Vidigal T.H.D.A."/>
            <person name="Brescovit A.D."/>
            <person name="Santos A.J."/>
        </authorList>
    </citation>
    <scope>NUCLEOTIDE SEQUENCE</scope>
    <source>
        <tissue evidence="1">Shoot tissue taken approximately 20 cm above the soil surface</tissue>
    </source>
</reference>
<accession>A0A0A9BAH6</accession>
<protein>
    <submittedName>
        <fullName evidence="1">Uncharacterized protein</fullName>
    </submittedName>
</protein>
<name>A0A0A9BAH6_ARUDO</name>
<proteinExistence type="predicted"/>
<reference evidence="1" key="2">
    <citation type="journal article" date="2015" name="Data Brief">
        <title>Shoot transcriptome of the giant reed, Arundo donax.</title>
        <authorList>
            <person name="Barrero R.A."/>
            <person name="Guerrero F.D."/>
            <person name="Moolhuijzen P."/>
            <person name="Goolsby J.A."/>
            <person name="Tidwell J."/>
            <person name="Bellgard S.E."/>
            <person name="Bellgard M.I."/>
        </authorList>
    </citation>
    <scope>NUCLEOTIDE SEQUENCE</scope>
    <source>
        <tissue evidence="1">Shoot tissue taken approximately 20 cm above the soil surface</tissue>
    </source>
</reference>
<dbReference type="AlphaFoldDB" id="A0A0A9BAH6"/>
<evidence type="ECO:0000313" key="1">
    <source>
        <dbReference type="EMBL" id="JAD59138.1"/>
    </source>
</evidence>
<sequence length="53" mass="6056">MGLLYDLLYCPYVSGCYSMCTYINGSQNTIQVRMHFSNLLRVICAKLRMISGN</sequence>
<dbReference type="EMBL" id="GBRH01238757">
    <property type="protein sequence ID" value="JAD59138.1"/>
    <property type="molecule type" value="Transcribed_RNA"/>
</dbReference>